<evidence type="ECO:0000256" key="5">
    <source>
        <dbReference type="ARBA" id="ARBA00022723"/>
    </source>
</evidence>
<accession>A0AAC8UUF6</accession>
<dbReference type="InterPro" id="IPR050241">
    <property type="entry name" value="NAD-cap_RNA_hydrolase_NudC"/>
</dbReference>
<dbReference type="InterPro" id="IPR015376">
    <property type="entry name" value="Znr_NADH_PPase"/>
</dbReference>
<name>A0AAC8UUF6_9LACO</name>
<dbReference type="CDD" id="cd03429">
    <property type="entry name" value="NUDIX_NADH_pyrophosphatase_Nudt13"/>
    <property type="match status" value="1"/>
</dbReference>
<dbReference type="KEGG" id="lko:ABN16_03175"/>
<organism evidence="11 12">
    <name type="scientific">Levilactobacillus koreensis</name>
    <dbReference type="NCBI Taxonomy" id="637971"/>
    <lineage>
        <taxon>Bacteria</taxon>
        <taxon>Bacillati</taxon>
        <taxon>Bacillota</taxon>
        <taxon>Bacilli</taxon>
        <taxon>Lactobacillales</taxon>
        <taxon>Lactobacillaceae</taxon>
        <taxon>Levilactobacillus</taxon>
    </lineage>
</organism>
<dbReference type="PROSITE" id="PS51462">
    <property type="entry name" value="NUDIX"/>
    <property type="match status" value="1"/>
</dbReference>
<dbReference type="InterPro" id="IPR000086">
    <property type="entry name" value="NUDIX_hydrolase_dom"/>
</dbReference>
<keyword evidence="5" id="KW-0479">Metal-binding</keyword>
<dbReference type="Gene3D" id="3.90.79.10">
    <property type="entry name" value="Nucleoside Triphosphate Pyrophosphohydrolase"/>
    <property type="match status" value="1"/>
</dbReference>
<dbReference type="GO" id="GO:0005829">
    <property type="term" value="C:cytosol"/>
    <property type="evidence" value="ECO:0007669"/>
    <property type="project" value="TreeGrafter"/>
</dbReference>
<proteinExistence type="inferred from homology"/>
<dbReference type="EMBL" id="CP012033">
    <property type="protein sequence ID" value="AKP64097.1"/>
    <property type="molecule type" value="Genomic_DNA"/>
</dbReference>
<dbReference type="GO" id="GO:0035529">
    <property type="term" value="F:NADH pyrophosphatase activity"/>
    <property type="evidence" value="ECO:0007669"/>
    <property type="project" value="TreeGrafter"/>
</dbReference>
<evidence type="ECO:0000256" key="2">
    <source>
        <dbReference type="ARBA" id="ARBA00001947"/>
    </source>
</evidence>
<dbReference type="Pfam" id="PF00293">
    <property type="entry name" value="NUDIX"/>
    <property type="match status" value="1"/>
</dbReference>
<evidence type="ECO:0000313" key="12">
    <source>
        <dbReference type="Proteomes" id="UP000036000"/>
    </source>
</evidence>
<evidence type="ECO:0000256" key="3">
    <source>
        <dbReference type="ARBA" id="ARBA00009595"/>
    </source>
</evidence>
<keyword evidence="6" id="KW-0378">Hydrolase</keyword>
<comment type="cofactor">
    <cofactor evidence="1">
        <name>Mg(2+)</name>
        <dbReference type="ChEBI" id="CHEBI:18420"/>
    </cofactor>
</comment>
<dbReference type="PANTHER" id="PTHR42904">
    <property type="entry name" value="NUDIX HYDROLASE, NUDC SUBFAMILY"/>
    <property type="match status" value="1"/>
</dbReference>
<gene>
    <name evidence="11" type="ORF">ABN16_03175</name>
</gene>
<dbReference type="AlphaFoldDB" id="A0AAC8UUF6"/>
<dbReference type="Gene3D" id="3.90.79.20">
    <property type="match status" value="1"/>
</dbReference>
<comment type="catalytic activity">
    <reaction evidence="9">
        <text>a 5'-end NAD(+)-phospho-ribonucleoside in mRNA + H2O = a 5'-end phospho-adenosine-phospho-ribonucleoside in mRNA + beta-nicotinamide D-ribonucleotide + 2 H(+)</text>
        <dbReference type="Rhea" id="RHEA:60876"/>
        <dbReference type="Rhea" id="RHEA-COMP:15698"/>
        <dbReference type="Rhea" id="RHEA-COMP:15719"/>
        <dbReference type="ChEBI" id="CHEBI:14649"/>
        <dbReference type="ChEBI" id="CHEBI:15377"/>
        <dbReference type="ChEBI" id="CHEBI:15378"/>
        <dbReference type="ChEBI" id="CHEBI:144029"/>
        <dbReference type="ChEBI" id="CHEBI:144051"/>
    </reaction>
    <physiologicalReaction direction="left-to-right" evidence="9">
        <dbReference type="Rhea" id="RHEA:60877"/>
    </physiologicalReaction>
</comment>
<comment type="similarity">
    <text evidence="3">Belongs to the Nudix hydrolase family. NudC subfamily.</text>
</comment>
<reference evidence="11 12" key="1">
    <citation type="submission" date="2015-07" db="EMBL/GenBank/DDBJ databases">
        <title>Lactobacillus korensis/26-25/ whole genome sequencing.</title>
        <authorList>
            <person name="Kim M.K."/>
            <person name="Im W.-T."/>
            <person name="Srinivasan S."/>
            <person name="Lee J.-J."/>
        </authorList>
    </citation>
    <scope>NUCLEOTIDE SEQUENCE [LARGE SCALE GENOMIC DNA]</scope>
    <source>
        <strain evidence="11 12">26-25</strain>
    </source>
</reference>
<evidence type="ECO:0000256" key="8">
    <source>
        <dbReference type="ARBA" id="ARBA00023027"/>
    </source>
</evidence>
<dbReference type="Proteomes" id="UP000036000">
    <property type="component" value="Chromosome"/>
</dbReference>
<evidence type="ECO:0000256" key="1">
    <source>
        <dbReference type="ARBA" id="ARBA00001946"/>
    </source>
</evidence>
<dbReference type="GO" id="GO:0006742">
    <property type="term" value="P:NADP+ catabolic process"/>
    <property type="evidence" value="ECO:0007669"/>
    <property type="project" value="TreeGrafter"/>
</dbReference>
<dbReference type="NCBIfam" id="NF001299">
    <property type="entry name" value="PRK00241.1"/>
    <property type="match status" value="1"/>
</dbReference>
<dbReference type="PANTHER" id="PTHR42904:SF6">
    <property type="entry name" value="NAD-CAPPED RNA HYDROLASE NUDT12"/>
    <property type="match status" value="1"/>
</dbReference>
<evidence type="ECO:0000256" key="4">
    <source>
        <dbReference type="ARBA" id="ARBA00012381"/>
    </source>
</evidence>
<dbReference type="InterPro" id="IPR015797">
    <property type="entry name" value="NUDIX_hydrolase-like_dom_sf"/>
</dbReference>
<sequence>MFQDIAPKVFDNHYEQRRAPRADDYVVIYNDRQVVMYQERALPTVQKATAQWQLTPDQMTYLFQIDQTAFYLVAAKITPDTDYHYTNARAFRNFTPAWLGYAGATAAHLGWWYETNQFCGRCGHAMVPDQRERAMDCPQCGQKIYPRISPVVVVGVTSGDKILLTKYLTGYQPYTLISGFGEIGETLEDAVRREVHEEVGLDIRNIHYYGSQPWAFSESLLMGFFAELDHPETIQLEHDELSQAKWFDRNDTPDDGAKFILAWEMRQAFRNAQA</sequence>
<evidence type="ECO:0000259" key="10">
    <source>
        <dbReference type="PROSITE" id="PS51462"/>
    </source>
</evidence>
<comment type="cofactor">
    <cofactor evidence="2">
        <name>Zn(2+)</name>
        <dbReference type="ChEBI" id="CHEBI:29105"/>
    </cofactor>
</comment>
<dbReference type="InterPro" id="IPR020084">
    <property type="entry name" value="NUDIX_hydrolase_CS"/>
</dbReference>
<evidence type="ECO:0000256" key="6">
    <source>
        <dbReference type="ARBA" id="ARBA00022801"/>
    </source>
</evidence>
<dbReference type="EC" id="3.6.1.22" evidence="4"/>
<evidence type="ECO:0000256" key="9">
    <source>
        <dbReference type="ARBA" id="ARBA00023679"/>
    </source>
</evidence>
<dbReference type="SUPFAM" id="SSF55811">
    <property type="entry name" value="Nudix"/>
    <property type="match status" value="1"/>
</dbReference>
<feature type="domain" description="Nudix hydrolase" evidence="10">
    <location>
        <begin position="146"/>
        <end position="273"/>
    </location>
</feature>
<keyword evidence="8" id="KW-0520">NAD</keyword>
<dbReference type="PROSITE" id="PS00893">
    <property type="entry name" value="NUDIX_BOX"/>
    <property type="match status" value="1"/>
</dbReference>
<dbReference type="Pfam" id="PF09297">
    <property type="entry name" value="Zn_ribbon_NUD"/>
    <property type="match status" value="1"/>
</dbReference>
<dbReference type="GO" id="GO:0046872">
    <property type="term" value="F:metal ion binding"/>
    <property type="evidence" value="ECO:0007669"/>
    <property type="project" value="UniProtKB-KW"/>
</dbReference>
<keyword evidence="12" id="KW-1185">Reference proteome</keyword>
<dbReference type="RefSeq" id="WP_048732879.1">
    <property type="nucleotide sequence ID" value="NZ_CP012033.1"/>
</dbReference>
<evidence type="ECO:0000256" key="7">
    <source>
        <dbReference type="ARBA" id="ARBA00022842"/>
    </source>
</evidence>
<evidence type="ECO:0000313" key="11">
    <source>
        <dbReference type="EMBL" id="AKP64097.1"/>
    </source>
</evidence>
<protein>
    <recommendedName>
        <fullName evidence="4">NAD(+) diphosphatase</fullName>
        <ecNumber evidence="4">3.6.1.22</ecNumber>
    </recommendedName>
</protein>
<dbReference type="InterPro" id="IPR049734">
    <property type="entry name" value="NudC-like_C"/>
</dbReference>
<dbReference type="GO" id="GO:0019677">
    <property type="term" value="P:NAD+ catabolic process"/>
    <property type="evidence" value="ECO:0007669"/>
    <property type="project" value="TreeGrafter"/>
</dbReference>
<keyword evidence="7" id="KW-0460">Magnesium</keyword>